<reference evidence="1 2" key="1">
    <citation type="submission" date="2016-11" db="EMBL/GenBank/DDBJ databases">
        <authorList>
            <person name="Jaros S."/>
            <person name="Januszkiewicz K."/>
            <person name="Wedrychowicz H."/>
        </authorList>
    </citation>
    <scope>NUCLEOTIDE SEQUENCE [LARGE SCALE GENOMIC DNA]</scope>
    <source>
        <strain evidence="1 2">CECT 7868</strain>
    </source>
</reference>
<name>A0A1M6AAA4_9VIBR</name>
<dbReference type="RefSeq" id="WP_261887420.1">
    <property type="nucleotide sequence ID" value="NZ_FQXZ01000039.1"/>
</dbReference>
<dbReference type="AlphaFoldDB" id="A0A1M6AAA4"/>
<keyword evidence="2" id="KW-1185">Reference proteome</keyword>
<accession>A0A1M6AAA4</accession>
<proteinExistence type="predicted"/>
<organism evidence="1 2">
    <name type="scientific">Vibrio aerogenes CECT 7868</name>
    <dbReference type="NCBI Taxonomy" id="1216006"/>
    <lineage>
        <taxon>Bacteria</taxon>
        <taxon>Pseudomonadati</taxon>
        <taxon>Pseudomonadota</taxon>
        <taxon>Gammaproteobacteria</taxon>
        <taxon>Vibrionales</taxon>
        <taxon>Vibrionaceae</taxon>
        <taxon>Vibrio</taxon>
    </lineage>
</organism>
<dbReference type="EMBL" id="FQXZ01000039">
    <property type="protein sequence ID" value="SHI33358.1"/>
    <property type="molecule type" value="Genomic_DNA"/>
</dbReference>
<sequence length="40" mass="4508">MFKPETGRLILRDMTMDESAFSSKARISNAKSVAESRCDQ</sequence>
<evidence type="ECO:0000313" key="2">
    <source>
        <dbReference type="Proteomes" id="UP000184608"/>
    </source>
</evidence>
<evidence type="ECO:0000313" key="1">
    <source>
        <dbReference type="EMBL" id="SHI33358.1"/>
    </source>
</evidence>
<dbReference type="Proteomes" id="UP000184608">
    <property type="component" value="Unassembled WGS sequence"/>
</dbReference>
<protein>
    <submittedName>
        <fullName evidence="1">Uncharacterized protein</fullName>
    </submittedName>
</protein>
<gene>
    <name evidence="1" type="ORF">VA7868_03523</name>
</gene>